<reference evidence="1 2" key="1">
    <citation type="submission" date="2020-08" db="EMBL/GenBank/DDBJ databases">
        <title>novel species in genus Nocardioides.</title>
        <authorList>
            <person name="Zhang G."/>
        </authorList>
    </citation>
    <scope>NUCLEOTIDE SEQUENCE [LARGE SCALE GENOMIC DNA]</scope>
    <source>
        <strain evidence="1 2">SC8A-24</strain>
    </source>
</reference>
<sequence length="322" mass="36276">MLLPKARGTLSEQLFTALREEPGTAVVLDAGVADDAEDRAIALWASYELHYRGFEDVDDRWEWSPDVLRVRAGLEEVLESELRERYDAHRPERTSDRVEDLAKDLFDYIAAHDGPSMARYVQTDATEAQTMELLRQKSVYHLKEADPSAWVVPRLPTGPKAALMELQFDEYGDGNPARLHQHLFERGLEAAGLRSEYGAYVDEATVPVLESNNVQSFLGLHRRLRAASLGHLAAFEATSSIPSRRMAQGLERLGFPDEIVEYYREHVEADAVHEQLAVRDICVPLVAMEPNLADDVFLGAFACLDTEDRQARDLLERWGVDA</sequence>
<dbReference type="InterPro" id="IPR016084">
    <property type="entry name" value="Haem_Oase-like_multi-hlx"/>
</dbReference>
<protein>
    <submittedName>
        <fullName evidence="1">Iron-containing redox enzyme family protein</fullName>
    </submittedName>
</protein>
<dbReference type="SMART" id="SM01236">
    <property type="entry name" value="Haem_oxygenase_2"/>
    <property type="match status" value="1"/>
</dbReference>
<keyword evidence="2" id="KW-1185">Reference proteome</keyword>
<comment type="caution">
    <text evidence="1">The sequence shown here is derived from an EMBL/GenBank/DDBJ whole genome shotgun (WGS) entry which is preliminary data.</text>
</comment>
<evidence type="ECO:0000313" key="1">
    <source>
        <dbReference type="EMBL" id="MBC2960590.1"/>
    </source>
</evidence>
<accession>A0ABR6U882</accession>
<dbReference type="Gene3D" id="1.20.910.10">
    <property type="entry name" value="Heme oxygenase-like"/>
    <property type="match status" value="1"/>
</dbReference>
<organism evidence="1 2">
    <name type="scientific">Nocardioides deserti</name>
    <dbReference type="NCBI Taxonomy" id="1588644"/>
    <lineage>
        <taxon>Bacteria</taxon>
        <taxon>Bacillati</taxon>
        <taxon>Actinomycetota</taxon>
        <taxon>Actinomycetes</taxon>
        <taxon>Propionibacteriales</taxon>
        <taxon>Nocardioidaceae</taxon>
        <taxon>Nocardioides</taxon>
    </lineage>
</organism>
<name>A0ABR6U882_9ACTN</name>
<dbReference type="Pfam" id="PF14518">
    <property type="entry name" value="Haem_oxygenas_2"/>
    <property type="match status" value="1"/>
</dbReference>
<dbReference type="EMBL" id="JACMYC010000004">
    <property type="protein sequence ID" value="MBC2960590.1"/>
    <property type="molecule type" value="Genomic_DNA"/>
</dbReference>
<dbReference type="Proteomes" id="UP000604001">
    <property type="component" value="Unassembled WGS sequence"/>
</dbReference>
<evidence type="ECO:0000313" key="2">
    <source>
        <dbReference type="Proteomes" id="UP000604001"/>
    </source>
</evidence>
<dbReference type="RefSeq" id="WP_186345819.1">
    <property type="nucleotide sequence ID" value="NZ_BMMR01000001.1"/>
</dbReference>
<proteinExistence type="predicted"/>
<dbReference type="SUPFAM" id="SSF48613">
    <property type="entry name" value="Heme oxygenase-like"/>
    <property type="match status" value="1"/>
</dbReference>
<gene>
    <name evidence="1" type="ORF">H7344_09815</name>
</gene>